<evidence type="ECO:0000256" key="6">
    <source>
        <dbReference type="SAM" id="MobiDB-lite"/>
    </source>
</evidence>
<sequence length="358" mass="38040">MMSSTKGSVAVIGGGVIGLSVAREAARAGWQVTLYDDGRQGPSWVAGGMLAPYSEAWPGEDDLLDLGIESLGIWRDAFIDDVENTVITARGSLTVAVDTADVGELRTMMDWLAARGHRVAQTTNARDIEPLLAQNIRRGFTAPEELSVDNRKVLQVLTAQCEALGVRRGSSVAQVDDVSADQVVIANGVQAAALADLPVRPVKGEVLRLRRRPGAMPPPANVIRARVHGRHVYLVPREDGVVVGATQYEHGHDTAPAVAGVRDLLDDACAVLPCLGEYEFAECAAGLRPMTDDNLPIVGRLDDRVLVAAGHGRSGFLLAPWTAKTIGAVLDGGESPSSVDPRRFEKAPSVSRPGQEVR</sequence>
<organism evidence="8 9">
    <name type="scientific">Mycobacteroides franklinii</name>
    <dbReference type="NCBI Taxonomy" id="948102"/>
    <lineage>
        <taxon>Bacteria</taxon>
        <taxon>Bacillati</taxon>
        <taxon>Actinomycetota</taxon>
        <taxon>Actinomycetes</taxon>
        <taxon>Mycobacteriales</taxon>
        <taxon>Mycobacteriaceae</taxon>
        <taxon>Mycobacteroides</taxon>
    </lineage>
</organism>
<evidence type="ECO:0000256" key="1">
    <source>
        <dbReference type="ARBA" id="ARBA00004948"/>
    </source>
</evidence>
<feature type="region of interest" description="Disordered" evidence="6">
    <location>
        <begin position="332"/>
        <end position="358"/>
    </location>
</feature>
<dbReference type="UniPathway" id="UPA00060"/>
<proteinExistence type="predicted"/>
<dbReference type="EC" id="1.4.3.19" evidence="5"/>
<reference evidence="8 9" key="1">
    <citation type="journal article" date="2019" name="Sci. Rep.">
        <title>Extended insight into the Mycobacterium chelonae-abscessus complex through whole genome sequencing of Mycobacterium salmoniphilum outbreak and Mycobacterium salmoniphilum-like strains.</title>
        <authorList>
            <person name="Behra P.R.K."/>
            <person name="Das S."/>
            <person name="Pettersson B.M.F."/>
            <person name="Shirreff L."/>
            <person name="DuCote T."/>
            <person name="Jacobsson K.G."/>
            <person name="Ennis D.G."/>
            <person name="Kirsebom L.A."/>
        </authorList>
    </citation>
    <scope>NUCLEOTIDE SEQUENCE [LARGE SCALE GENOMIC DNA]</scope>
    <source>
        <strain evidence="8 9">DSM 45524</strain>
    </source>
</reference>
<accession>A0A4R5PC46</accession>
<gene>
    <name evidence="8" type="primary">thiO</name>
    <name evidence="8" type="ORF">EJ571_09925</name>
</gene>
<dbReference type="GO" id="GO:0005737">
    <property type="term" value="C:cytoplasm"/>
    <property type="evidence" value="ECO:0007669"/>
    <property type="project" value="TreeGrafter"/>
</dbReference>
<dbReference type="GO" id="GO:0009228">
    <property type="term" value="P:thiamine biosynthetic process"/>
    <property type="evidence" value="ECO:0007669"/>
    <property type="project" value="UniProtKB-KW"/>
</dbReference>
<dbReference type="InterPro" id="IPR012727">
    <property type="entry name" value="Gly_oxidase_ThiO"/>
</dbReference>
<protein>
    <recommendedName>
        <fullName evidence="5">glycine oxidase</fullName>
        <ecNumber evidence="5">1.4.3.19</ecNumber>
    </recommendedName>
</protein>
<dbReference type="EMBL" id="RXLR01000014">
    <property type="protein sequence ID" value="TDH22242.1"/>
    <property type="molecule type" value="Genomic_DNA"/>
</dbReference>
<comment type="catalytic activity">
    <reaction evidence="4">
        <text>glycine + O2 + H2O = glyoxylate + H2O2 + NH4(+)</text>
        <dbReference type="Rhea" id="RHEA:11532"/>
        <dbReference type="ChEBI" id="CHEBI:15377"/>
        <dbReference type="ChEBI" id="CHEBI:15379"/>
        <dbReference type="ChEBI" id="CHEBI:16240"/>
        <dbReference type="ChEBI" id="CHEBI:28938"/>
        <dbReference type="ChEBI" id="CHEBI:36655"/>
        <dbReference type="ChEBI" id="CHEBI:57305"/>
        <dbReference type="EC" id="1.4.3.19"/>
    </reaction>
</comment>
<dbReference type="GO" id="GO:0050660">
    <property type="term" value="F:flavin adenine dinucleotide binding"/>
    <property type="evidence" value="ECO:0007669"/>
    <property type="project" value="InterPro"/>
</dbReference>
<dbReference type="AlphaFoldDB" id="A0A4R5PC46"/>
<evidence type="ECO:0000313" key="9">
    <source>
        <dbReference type="Proteomes" id="UP000295627"/>
    </source>
</evidence>
<dbReference type="FunFam" id="3.30.9.10:FF:000003">
    <property type="entry name" value="Glycine oxidase ThiO"/>
    <property type="match status" value="1"/>
</dbReference>
<dbReference type="Proteomes" id="UP000295627">
    <property type="component" value="Unassembled WGS sequence"/>
</dbReference>
<evidence type="ECO:0000259" key="7">
    <source>
        <dbReference type="Pfam" id="PF01266"/>
    </source>
</evidence>
<dbReference type="InterPro" id="IPR036188">
    <property type="entry name" value="FAD/NAD-bd_sf"/>
</dbReference>
<evidence type="ECO:0000256" key="2">
    <source>
        <dbReference type="ARBA" id="ARBA00022977"/>
    </source>
</evidence>
<dbReference type="Pfam" id="PF01266">
    <property type="entry name" value="DAO"/>
    <property type="match status" value="1"/>
</dbReference>
<name>A0A4R5PC46_9MYCO</name>
<dbReference type="Gene3D" id="3.30.9.10">
    <property type="entry name" value="D-Amino Acid Oxidase, subunit A, domain 2"/>
    <property type="match status" value="1"/>
</dbReference>
<comment type="pathway">
    <text evidence="1">Cofactor biosynthesis; thiamine diphosphate biosynthesis.</text>
</comment>
<dbReference type="GO" id="GO:0009229">
    <property type="term" value="P:thiamine diphosphate biosynthetic process"/>
    <property type="evidence" value="ECO:0007669"/>
    <property type="project" value="UniProtKB-UniPathway"/>
</dbReference>
<keyword evidence="2" id="KW-0784">Thiamine biosynthesis</keyword>
<dbReference type="NCBIfam" id="TIGR02352">
    <property type="entry name" value="thiamin_ThiO"/>
    <property type="match status" value="1"/>
</dbReference>
<dbReference type="PANTHER" id="PTHR13847">
    <property type="entry name" value="SARCOSINE DEHYDROGENASE-RELATED"/>
    <property type="match status" value="1"/>
</dbReference>
<feature type="domain" description="FAD dependent oxidoreductase" evidence="7">
    <location>
        <begin position="9"/>
        <end position="326"/>
    </location>
</feature>
<dbReference type="Gene3D" id="3.50.50.60">
    <property type="entry name" value="FAD/NAD(P)-binding domain"/>
    <property type="match status" value="1"/>
</dbReference>
<evidence type="ECO:0000256" key="5">
    <source>
        <dbReference type="ARBA" id="ARBA00050018"/>
    </source>
</evidence>
<evidence type="ECO:0000256" key="3">
    <source>
        <dbReference type="ARBA" id="ARBA00023002"/>
    </source>
</evidence>
<keyword evidence="3 8" id="KW-0560">Oxidoreductase</keyword>
<evidence type="ECO:0000256" key="4">
    <source>
        <dbReference type="ARBA" id="ARBA00049872"/>
    </source>
</evidence>
<dbReference type="SUPFAM" id="SSF51905">
    <property type="entry name" value="FAD/NAD(P)-binding domain"/>
    <property type="match status" value="1"/>
</dbReference>
<comment type="caution">
    <text evidence="8">The sequence shown here is derived from an EMBL/GenBank/DDBJ whole genome shotgun (WGS) entry which is preliminary data.</text>
</comment>
<dbReference type="GO" id="GO:0043799">
    <property type="term" value="F:glycine oxidase activity"/>
    <property type="evidence" value="ECO:0007669"/>
    <property type="project" value="UniProtKB-EC"/>
</dbReference>
<dbReference type="PANTHER" id="PTHR13847:SF289">
    <property type="entry name" value="GLYCINE OXIDASE"/>
    <property type="match status" value="1"/>
</dbReference>
<evidence type="ECO:0000313" key="8">
    <source>
        <dbReference type="EMBL" id="TDH22242.1"/>
    </source>
</evidence>
<dbReference type="InterPro" id="IPR006076">
    <property type="entry name" value="FAD-dep_OxRdtase"/>
</dbReference>
<dbReference type="SUPFAM" id="SSF54373">
    <property type="entry name" value="FAD-linked reductases, C-terminal domain"/>
    <property type="match status" value="1"/>
</dbReference>